<evidence type="ECO:0000256" key="5">
    <source>
        <dbReference type="ARBA" id="ARBA00023136"/>
    </source>
</evidence>
<evidence type="ECO:0000256" key="3">
    <source>
        <dbReference type="ARBA" id="ARBA00022692"/>
    </source>
</evidence>
<comment type="subcellular location">
    <subcellularLocation>
        <location evidence="1">Cell membrane</location>
        <topology evidence="1">Multi-pass membrane protein</topology>
    </subcellularLocation>
</comment>
<proteinExistence type="predicted"/>
<gene>
    <name evidence="7" type="ORF">DRI96_06745</name>
</gene>
<evidence type="ECO:0000313" key="7">
    <source>
        <dbReference type="EMBL" id="RLE11129.1"/>
    </source>
</evidence>
<sequence length="89" mass="9152">MYSLAALAGVVLILPPIIGNPYYIGVLVFVGIYSLITIGLSLLIGYAGQISLGHAAFFGLGAYTSGILSTRFGLSPWLGVVAAVFLTCG</sequence>
<accession>A0A662DAI5</accession>
<evidence type="ECO:0000256" key="1">
    <source>
        <dbReference type="ARBA" id="ARBA00004651"/>
    </source>
</evidence>
<evidence type="ECO:0008006" key="9">
    <source>
        <dbReference type="Google" id="ProtNLM"/>
    </source>
</evidence>
<protein>
    <recommendedName>
        <fullName evidence="9">Branched-chain amino acid ABC transporter permease</fullName>
    </recommendedName>
</protein>
<feature type="non-terminal residue" evidence="7">
    <location>
        <position position="89"/>
    </location>
</feature>
<feature type="transmembrane region" description="Helical" evidence="6">
    <location>
        <begin position="29"/>
        <end position="48"/>
    </location>
</feature>
<dbReference type="Proteomes" id="UP000267654">
    <property type="component" value="Unassembled WGS sequence"/>
</dbReference>
<dbReference type="AlphaFoldDB" id="A0A662DAI5"/>
<name>A0A662DAI5_UNCAE</name>
<dbReference type="GO" id="GO:0005886">
    <property type="term" value="C:plasma membrane"/>
    <property type="evidence" value="ECO:0007669"/>
    <property type="project" value="UniProtKB-SubCell"/>
</dbReference>
<keyword evidence="2" id="KW-1003">Cell membrane</keyword>
<evidence type="ECO:0000256" key="2">
    <source>
        <dbReference type="ARBA" id="ARBA00022475"/>
    </source>
</evidence>
<dbReference type="InterPro" id="IPR043428">
    <property type="entry name" value="LivM-like"/>
</dbReference>
<reference evidence="7 8" key="1">
    <citation type="submission" date="2018-06" db="EMBL/GenBank/DDBJ databases">
        <title>Extensive metabolic versatility and redundancy in microbially diverse, dynamic hydrothermal sediments.</title>
        <authorList>
            <person name="Dombrowski N."/>
            <person name="Teske A."/>
            <person name="Baker B.J."/>
        </authorList>
    </citation>
    <scope>NUCLEOTIDE SEQUENCE [LARGE SCALE GENOMIC DNA]</scope>
    <source>
        <strain evidence="7">B19_G9</strain>
    </source>
</reference>
<dbReference type="InterPro" id="IPR001851">
    <property type="entry name" value="ABC_transp_permease"/>
</dbReference>
<evidence type="ECO:0000256" key="4">
    <source>
        <dbReference type="ARBA" id="ARBA00022989"/>
    </source>
</evidence>
<keyword evidence="4 6" id="KW-1133">Transmembrane helix</keyword>
<dbReference type="Pfam" id="PF02653">
    <property type="entry name" value="BPD_transp_2"/>
    <property type="match status" value="1"/>
</dbReference>
<dbReference type="PANTHER" id="PTHR30482">
    <property type="entry name" value="HIGH-AFFINITY BRANCHED-CHAIN AMINO ACID TRANSPORT SYSTEM PERMEASE"/>
    <property type="match status" value="1"/>
</dbReference>
<evidence type="ECO:0000256" key="6">
    <source>
        <dbReference type="SAM" id="Phobius"/>
    </source>
</evidence>
<keyword evidence="5 6" id="KW-0472">Membrane</keyword>
<organism evidence="7 8">
    <name type="scientific">Aerophobetes bacterium</name>
    <dbReference type="NCBI Taxonomy" id="2030807"/>
    <lineage>
        <taxon>Bacteria</taxon>
        <taxon>Candidatus Aerophobota</taxon>
    </lineage>
</organism>
<keyword evidence="3 6" id="KW-0812">Transmembrane</keyword>
<dbReference type="GO" id="GO:0015658">
    <property type="term" value="F:branched-chain amino acid transmembrane transporter activity"/>
    <property type="evidence" value="ECO:0007669"/>
    <property type="project" value="InterPro"/>
</dbReference>
<dbReference type="EMBL" id="QMQB01000276">
    <property type="protein sequence ID" value="RLE11129.1"/>
    <property type="molecule type" value="Genomic_DNA"/>
</dbReference>
<evidence type="ECO:0000313" key="8">
    <source>
        <dbReference type="Proteomes" id="UP000267654"/>
    </source>
</evidence>
<feature type="transmembrane region" description="Helical" evidence="6">
    <location>
        <begin position="60"/>
        <end position="86"/>
    </location>
</feature>
<comment type="caution">
    <text evidence="7">The sequence shown here is derived from an EMBL/GenBank/DDBJ whole genome shotgun (WGS) entry which is preliminary data.</text>
</comment>
<dbReference type="PANTHER" id="PTHR30482:SF18">
    <property type="entry name" value="BRANCHED AMINO ACID TRANSPORT SYSTEM PERMEASE"/>
    <property type="match status" value="1"/>
</dbReference>